<evidence type="ECO:0000313" key="4">
    <source>
        <dbReference type="Proteomes" id="UP001165190"/>
    </source>
</evidence>
<dbReference type="InterPro" id="IPR022740">
    <property type="entry name" value="Polyphenol_oxidase_C"/>
</dbReference>
<feature type="domain" description="Polyphenol oxidase C-terminal" evidence="2">
    <location>
        <begin position="46"/>
        <end position="176"/>
    </location>
</feature>
<organism evidence="3 4">
    <name type="scientific">Hibiscus trionum</name>
    <name type="common">Flower of an hour</name>
    <dbReference type="NCBI Taxonomy" id="183268"/>
    <lineage>
        <taxon>Eukaryota</taxon>
        <taxon>Viridiplantae</taxon>
        <taxon>Streptophyta</taxon>
        <taxon>Embryophyta</taxon>
        <taxon>Tracheophyta</taxon>
        <taxon>Spermatophyta</taxon>
        <taxon>Magnoliopsida</taxon>
        <taxon>eudicotyledons</taxon>
        <taxon>Gunneridae</taxon>
        <taxon>Pentapetalae</taxon>
        <taxon>rosids</taxon>
        <taxon>malvids</taxon>
        <taxon>Malvales</taxon>
        <taxon>Malvaceae</taxon>
        <taxon>Malvoideae</taxon>
        <taxon>Hibiscus</taxon>
    </lineage>
</organism>
<reference evidence="3" key="1">
    <citation type="submission" date="2023-05" db="EMBL/GenBank/DDBJ databases">
        <title>Genome and transcriptome analyses reveal genes involved in the formation of fine ridges on petal epidermal cells in Hibiscus trionum.</title>
        <authorList>
            <person name="Koshimizu S."/>
            <person name="Masuda S."/>
            <person name="Ishii T."/>
            <person name="Shirasu K."/>
            <person name="Hoshino A."/>
            <person name="Arita M."/>
        </authorList>
    </citation>
    <scope>NUCLEOTIDE SEQUENCE</scope>
    <source>
        <strain evidence="3">Hamamatsu line</strain>
    </source>
</reference>
<dbReference type="EMBL" id="BSYR01000010">
    <property type="protein sequence ID" value="GMI71704.1"/>
    <property type="molecule type" value="Genomic_DNA"/>
</dbReference>
<sequence length="180" mass="19940">MRMQTWFVSGFVIALTLKFWLEVQCNPTAETISKAKKPLPATQNAFPIVLDKLVRVEVPRTKISRNVVGEDIDDEEEVLILQDIQLDRDSSVKFDVCINVADGEKPIGPGDLEFIGSFTNIPHGHHHHGSKLNTHLSLPISNALKALQLEDEAKVVVTLVPREGEGLVSVGNIKIDCIRD</sequence>
<evidence type="ECO:0000259" key="2">
    <source>
        <dbReference type="Pfam" id="PF12143"/>
    </source>
</evidence>
<gene>
    <name evidence="3" type="ORF">HRI_000839700</name>
</gene>
<comment type="caution">
    <text evidence="3">The sequence shown here is derived from an EMBL/GenBank/DDBJ whole genome shotgun (WGS) entry which is preliminary data.</text>
</comment>
<accession>A0A9W7LP44</accession>
<dbReference type="PANTHER" id="PTHR36608:SF1">
    <property type="entry name" value="POLYPHENOL OXIDASE C, CHLOROPLASTIC-LIKE"/>
    <property type="match status" value="1"/>
</dbReference>
<keyword evidence="1" id="KW-0732">Signal</keyword>
<name>A0A9W7LP44_HIBTR</name>
<proteinExistence type="predicted"/>
<feature type="chain" id="PRO_5040788160" description="Polyphenol oxidase C-terminal domain-containing protein" evidence="1">
    <location>
        <begin position="26"/>
        <end position="180"/>
    </location>
</feature>
<dbReference type="Pfam" id="PF12143">
    <property type="entry name" value="PPO1_KFDV"/>
    <property type="match status" value="1"/>
</dbReference>
<feature type="signal peptide" evidence="1">
    <location>
        <begin position="1"/>
        <end position="25"/>
    </location>
</feature>
<evidence type="ECO:0000313" key="3">
    <source>
        <dbReference type="EMBL" id="GMI71704.1"/>
    </source>
</evidence>
<dbReference type="GO" id="GO:0004097">
    <property type="term" value="F:catechol oxidase activity"/>
    <property type="evidence" value="ECO:0007669"/>
    <property type="project" value="InterPro"/>
</dbReference>
<dbReference type="OrthoDB" id="1915073at2759"/>
<dbReference type="AlphaFoldDB" id="A0A9W7LP44"/>
<dbReference type="Proteomes" id="UP001165190">
    <property type="component" value="Unassembled WGS sequence"/>
</dbReference>
<keyword evidence="4" id="KW-1185">Reference proteome</keyword>
<protein>
    <recommendedName>
        <fullName evidence="2">Polyphenol oxidase C-terminal domain-containing protein</fullName>
    </recommendedName>
</protein>
<dbReference type="PANTHER" id="PTHR36608">
    <property type="entry name" value="POLYPHENOL OXIDASE C, CHLOROPLASTIC-LIKE"/>
    <property type="match status" value="1"/>
</dbReference>
<evidence type="ECO:0000256" key="1">
    <source>
        <dbReference type="SAM" id="SignalP"/>
    </source>
</evidence>